<evidence type="ECO:0000313" key="2">
    <source>
        <dbReference type="Proteomes" id="UP001054889"/>
    </source>
</evidence>
<sequence length="95" mass="10224">MIGGSAGLDLVQAVSKGQKWAKTNPRHKRTLQRLVRVVFVKAVIGVAMAGRGRSSAAEETVAPARGRRWIDRQAVDRGIAYALMVAALVATYALH</sequence>
<gene>
    <name evidence="1" type="primary">gb06576</name>
    <name evidence="1" type="ORF">PR202_gb06576</name>
</gene>
<dbReference type="PANTHER" id="PTHR33374">
    <property type="entry name" value="ARABINOGALACTAN PROTEIN 20"/>
    <property type="match status" value="1"/>
</dbReference>
<proteinExistence type="predicted"/>
<keyword evidence="2" id="KW-1185">Reference proteome</keyword>
<name>A0AAV5EA97_ELECO</name>
<evidence type="ECO:0000313" key="1">
    <source>
        <dbReference type="EMBL" id="GJN19313.1"/>
    </source>
</evidence>
<comment type="caution">
    <text evidence="1">The sequence shown here is derived from an EMBL/GenBank/DDBJ whole genome shotgun (WGS) entry which is preliminary data.</text>
</comment>
<protein>
    <submittedName>
        <fullName evidence="1">Uncharacterized protein</fullName>
    </submittedName>
</protein>
<dbReference type="AlphaFoldDB" id="A0AAV5EA97"/>
<dbReference type="Pfam" id="PF06376">
    <property type="entry name" value="AGP"/>
    <property type="match status" value="1"/>
</dbReference>
<accession>A0AAV5EA97</accession>
<dbReference type="EMBL" id="BQKI01000074">
    <property type="protein sequence ID" value="GJN19313.1"/>
    <property type="molecule type" value="Genomic_DNA"/>
</dbReference>
<organism evidence="1 2">
    <name type="scientific">Eleusine coracana subsp. coracana</name>
    <dbReference type="NCBI Taxonomy" id="191504"/>
    <lineage>
        <taxon>Eukaryota</taxon>
        <taxon>Viridiplantae</taxon>
        <taxon>Streptophyta</taxon>
        <taxon>Embryophyta</taxon>
        <taxon>Tracheophyta</taxon>
        <taxon>Spermatophyta</taxon>
        <taxon>Magnoliopsida</taxon>
        <taxon>Liliopsida</taxon>
        <taxon>Poales</taxon>
        <taxon>Poaceae</taxon>
        <taxon>PACMAD clade</taxon>
        <taxon>Chloridoideae</taxon>
        <taxon>Cynodonteae</taxon>
        <taxon>Eleusininae</taxon>
        <taxon>Eleusine</taxon>
    </lineage>
</organism>
<dbReference type="Proteomes" id="UP001054889">
    <property type="component" value="Unassembled WGS sequence"/>
</dbReference>
<dbReference type="InterPro" id="IPR009424">
    <property type="entry name" value="AGP16/20/22/41"/>
</dbReference>
<reference evidence="1" key="1">
    <citation type="journal article" date="2018" name="DNA Res.">
        <title>Multiple hybrid de novo genome assembly of finger millet, an orphan allotetraploid crop.</title>
        <authorList>
            <person name="Hatakeyama M."/>
            <person name="Aluri S."/>
            <person name="Balachadran M.T."/>
            <person name="Sivarajan S.R."/>
            <person name="Patrignani A."/>
            <person name="Gruter S."/>
            <person name="Poveda L."/>
            <person name="Shimizu-Inatsugi R."/>
            <person name="Baeten J."/>
            <person name="Francoijs K.J."/>
            <person name="Nataraja K.N."/>
            <person name="Reddy Y.A.N."/>
            <person name="Phadnis S."/>
            <person name="Ravikumar R.L."/>
            <person name="Schlapbach R."/>
            <person name="Sreeman S.M."/>
            <person name="Shimizu K.K."/>
        </authorList>
    </citation>
    <scope>NUCLEOTIDE SEQUENCE</scope>
</reference>
<reference evidence="1" key="2">
    <citation type="submission" date="2021-12" db="EMBL/GenBank/DDBJ databases">
        <title>Resequencing data analysis of finger millet.</title>
        <authorList>
            <person name="Hatakeyama M."/>
            <person name="Aluri S."/>
            <person name="Balachadran M.T."/>
            <person name="Sivarajan S.R."/>
            <person name="Poveda L."/>
            <person name="Shimizu-Inatsugi R."/>
            <person name="Schlapbach R."/>
            <person name="Sreeman S.M."/>
            <person name="Shimizu K.K."/>
        </authorList>
    </citation>
    <scope>NUCLEOTIDE SEQUENCE</scope>
</reference>